<dbReference type="RefSeq" id="WP_151092501.1">
    <property type="nucleotide sequence ID" value="NZ_CP071520.1"/>
</dbReference>
<gene>
    <name evidence="5" type="ORF">J3P46_04470</name>
</gene>
<dbReference type="Pfam" id="PF01381">
    <property type="entry name" value="HTH_3"/>
    <property type="match status" value="1"/>
</dbReference>
<sequence length="80" mass="8814">MRNASSEVDTESLSAIGQAIRAMRLEKHISQEELAHISMLDRSHLGRIERGERNLSILNLIRVARGLGCTPSAVLHRAGL</sequence>
<keyword evidence="2" id="KW-0238">DNA-binding</keyword>
<dbReference type="InterPro" id="IPR010982">
    <property type="entry name" value="Lambda_DNA-bd_dom_sf"/>
</dbReference>
<keyword evidence="1" id="KW-0805">Transcription regulation</keyword>
<dbReference type="EMBL" id="CP071520">
    <property type="protein sequence ID" value="QSX97214.1"/>
    <property type="molecule type" value="Genomic_DNA"/>
</dbReference>
<dbReference type="InterPro" id="IPR050807">
    <property type="entry name" value="TransReg_Diox_bact_type"/>
</dbReference>
<dbReference type="PANTHER" id="PTHR46797">
    <property type="entry name" value="HTH-TYPE TRANSCRIPTIONAL REGULATOR"/>
    <property type="match status" value="1"/>
</dbReference>
<feature type="domain" description="HTH cro/C1-type" evidence="4">
    <location>
        <begin position="20"/>
        <end position="74"/>
    </location>
</feature>
<organism evidence="5 6">
    <name type="scientific">Janthinobacterium lividum</name>
    <dbReference type="NCBI Taxonomy" id="29581"/>
    <lineage>
        <taxon>Bacteria</taxon>
        <taxon>Pseudomonadati</taxon>
        <taxon>Pseudomonadota</taxon>
        <taxon>Betaproteobacteria</taxon>
        <taxon>Burkholderiales</taxon>
        <taxon>Oxalobacteraceae</taxon>
        <taxon>Janthinobacterium</taxon>
    </lineage>
</organism>
<dbReference type="PANTHER" id="PTHR46797:SF23">
    <property type="entry name" value="HTH-TYPE TRANSCRIPTIONAL REGULATOR SUTR"/>
    <property type="match status" value="1"/>
</dbReference>
<evidence type="ECO:0000313" key="6">
    <source>
        <dbReference type="Proteomes" id="UP000662821"/>
    </source>
</evidence>
<dbReference type="GO" id="GO:0003700">
    <property type="term" value="F:DNA-binding transcription factor activity"/>
    <property type="evidence" value="ECO:0007669"/>
    <property type="project" value="TreeGrafter"/>
</dbReference>
<proteinExistence type="predicted"/>
<dbReference type="Proteomes" id="UP000662821">
    <property type="component" value="Chromosome"/>
</dbReference>
<dbReference type="PROSITE" id="PS50943">
    <property type="entry name" value="HTH_CROC1"/>
    <property type="match status" value="1"/>
</dbReference>
<dbReference type="Gene3D" id="1.10.260.40">
    <property type="entry name" value="lambda repressor-like DNA-binding domains"/>
    <property type="match status" value="1"/>
</dbReference>
<dbReference type="InterPro" id="IPR001387">
    <property type="entry name" value="Cro/C1-type_HTH"/>
</dbReference>
<dbReference type="GO" id="GO:0005829">
    <property type="term" value="C:cytosol"/>
    <property type="evidence" value="ECO:0007669"/>
    <property type="project" value="TreeGrafter"/>
</dbReference>
<protein>
    <submittedName>
        <fullName evidence="5">Helix-turn-helix transcriptional regulator</fullName>
    </submittedName>
</protein>
<name>A0AAJ4MU20_9BURK</name>
<dbReference type="CDD" id="cd00093">
    <property type="entry name" value="HTH_XRE"/>
    <property type="match status" value="1"/>
</dbReference>
<evidence type="ECO:0000313" key="5">
    <source>
        <dbReference type="EMBL" id="QSX97214.1"/>
    </source>
</evidence>
<accession>A0AAJ4MU20</accession>
<evidence type="ECO:0000259" key="4">
    <source>
        <dbReference type="PROSITE" id="PS50943"/>
    </source>
</evidence>
<dbReference type="SUPFAM" id="SSF47413">
    <property type="entry name" value="lambda repressor-like DNA-binding domains"/>
    <property type="match status" value="1"/>
</dbReference>
<dbReference type="GO" id="GO:0003677">
    <property type="term" value="F:DNA binding"/>
    <property type="evidence" value="ECO:0007669"/>
    <property type="project" value="UniProtKB-KW"/>
</dbReference>
<keyword evidence="3" id="KW-0804">Transcription</keyword>
<evidence type="ECO:0000256" key="1">
    <source>
        <dbReference type="ARBA" id="ARBA00023015"/>
    </source>
</evidence>
<dbReference type="AlphaFoldDB" id="A0AAJ4MU20"/>
<dbReference type="SMART" id="SM00530">
    <property type="entry name" value="HTH_XRE"/>
    <property type="match status" value="1"/>
</dbReference>
<reference evidence="5 6" key="1">
    <citation type="submission" date="2021-03" db="EMBL/GenBank/DDBJ databases">
        <title>Draft genome sequence of Janthinobacterium sp. strain PLB02 isolated from infected primmorphs (Lubomirskia baicalensis).</title>
        <authorList>
            <person name="Chernogor L.I."/>
            <person name="Belikov S.I."/>
            <person name="Petrushin I.S."/>
        </authorList>
    </citation>
    <scope>NUCLEOTIDE SEQUENCE [LARGE SCALE GENOMIC DNA]</scope>
    <source>
        <strain evidence="5 6">PLB02</strain>
    </source>
</reference>
<evidence type="ECO:0000256" key="3">
    <source>
        <dbReference type="ARBA" id="ARBA00023163"/>
    </source>
</evidence>
<evidence type="ECO:0000256" key="2">
    <source>
        <dbReference type="ARBA" id="ARBA00023125"/>
    </source>
</evidence>